<comment type="similarity">
    <text evidence="1">Belongs to the glycosyl hydrolase 16 family.</text>
</comment>
<dbReference type="Pfam" id="PF00722">
    <property type="entry name" value="Glyco_hydro_16"/>
    <property type="match status" value="1"/>
</dbReference>
<evidence type="ECO:0000256" key="2">
    <source>
        <dbReference type="SAM" id="SignalP"/>
    </source>
</evidence>
<accession>A0A5C5YNL8</accession>
<dbReference type="PANTHER" id="PTHR10963:SF55">
    <property type="entry name" value="GLYCOSIDE HYDROLASE FAMILY 16 PROTEIN"/>
    <property type="match status" value="1"/>
</dbReference>
<dbReference type="Proteomes" id="UP000315010">
    <property type="component" value="Unassembled WGS sequence"/>
</dbReference>
<dbReference type="EC" id="3.2.1.-" evidence="4"/>
<dbReference type="GO" id="GO:0005975">
    <property type="term" value="P:carbohydrate metabolic process"/>
    <property type="evidence" value="ECO:0007669"/>
    <property type="project" value="InterPro"/>
</dbReference>
<evidence type="ECO:0000256" key="1">
    <source>
        <dbReference type="ARBA" id="ARBA00006865"/>
    </source>
</evidence>
<dbReference type="EMBL" id="SJPJ01000002">
    <property type="protein sequence ID" value="TWT76465.1"/>
    <property type="molecule type" value="Genomic_DNA"/>
</dbReference>
<dbReference type="AlphaFoldDB" id="A0A5C5YNL8"/>
<sequence length="262" mass="29376" precursor="true">MKILLPLPVLATLTLLGTLTGVVSAAESVDELPTPPDDKSLTLKWHDEFDGDQLDATKWEARPDGKRKGGWWSPRAISLNGEGHLAITTFSDNGKPTTGCVWTKGKFEHSFGYYVARVKFQNQPGHWSAFWINGNGIGTVGDDGRDGTEIDIMEKPWLDDRVQHTLHWDGYGDHHKSKGNVVKVPDVMNGWHTFGLLWLPEEYIFYVDGKETWRTNAGGVCQVPQYMLLSDEVGSWGGDISEAKLPDQFLVDYVRVYDLVEK</sequence>
<evidence type="ECO:0000313" key="5">
    <source>
        <dbReference type="Proteomes" id="UP000315010"/>
    </source>
</evidence>
<organism evidence="4 5">
    <name type="scientific">Novipirellula herctigrandis</name>
    <dbReference type="NCBI Taxonomy" id="2527986"/>
    <lineage>
        <taxon>Bacteria</taxon>
        <taxon>Pseudomonadati</taxon>
        <taxon>Planctomycetota</taxon>
        <taxon>Planctomycetia</taxon>
        <taxon>Pirellulales</taxon>
        <taxon>Pirellulaceae</taxon>
        <taxon>Novipirellula</taxon>
    </lineage>
</organism>
<keyword evidence="4" id="KW-0378">Hydrolase</keyword>
<evidence type="ECO:0000313" key="4">
    <source>
        <dbReference type="EMBL" id="TWT76465.1"/>
    </source>
</evidence>
<comment type="caution">
    <text evidence="4">The sequence shown here is derived from an EMBL/GenBank/DDBJ whole genome shotgun (WGS) entry which is preliminary data.</text>
</comment>
<dbReference type="InterPro" id="IPR050546">
    <property type="entry name" value="Glycosyl_Hydrlase_16"/>
</dbReference>
<dbReference type="RefSeq" id="WP_419195249.1">
    <property type="nucleotide sequence ID" value="NZ_SJPJ01000002.1"/>
</dbReference>
<proteinExistence type="inferred from homology"/>
<keyword evidence="2" id="KW-0732">Signal</keyword>
<gene>
    <name evidence="4" type="primary">exsH_2</name>
    <name evidence="4" type="ORF">CA13_69590</name>
</gene>
<protein>
    <submittedName>
        <fullName evidence="4">Endo-1,3-1,4-beta-glycanase ExsH</fullName>
        <ecNumber evidence="4">3.2.1.-</ecNumber>
    </submittedName>
</protein>
<reference evidence="4 5" key="1">
    <citation type="submission" date="2019-02" db="EMBL/GenBank/DDBJ databases">
        <title>Deep-cultivation of Planctomycetes and their phenomic and genomic characterization uncovers novel biology.</title>
        <authorList>
            <person name="Wiegand S."/>
            <person name="Jogler M."/>
            <person name="Boedeker C."/>
            <person name="Pinto D."/>
            <person name="Vollmers J."/>
            <person name="Rivas-Marin E."/>
            <person name="Kohn T."/>
            <person name="Peeters S.H."/>
            <person name="Heuer A."/>
            <person name="Rast P."/>
            <person name="Oberbeckmann S."/>
            <person name="Bunk B."/>
            <person name="Jeske O."/>
            <person name="Meyerdierks A."/>
            <person name="Storesund J.E."/>
            <person name="Kallscheuer N."/>
            <person name="Luecker S."/>
            <person name="Lage O.M."/>
            <person name="Pohl T."/>
            <person name="Merkel B.J."/>
            <person name="Hornburger P."/>
            <person name="Mueller R.-W."/>
            <person name="Bruemmer F."/>
            <person name="Labrenz M."/>
            <person name="Spormann A.M."/>
            <person name="Op Den Camp H."/>
            <person name="Overmann J."/>
            <person name="Amann R."/>
            <person name="Jetten M.S.M."/>
            <person name="Mascher T."/>
            <person name="Medema M.H."/>
            <person name="Devos D.P."/>
            <person name="Kaster A.-K."/>
            <person name="Ovreas L."/>
            <person name="Rohde M."/>
            <person name="Galperin M.Y."/>
            <person name="Jogler C."/>
        </authorList>
    </citation>
    <scope>NUCLEOTIDE SEQUENCE [LARGE SCALE GENOMIC DNA]</scope>
    <source>
        <strain evidence="4 5">CA13</strain>
    </source>
</reference>
<feature type="chain" id="PRO_5022913684" evidence="2">
    <location>
        <begin position="26"/>
        <end position="262"/>
    </location>
</feature>
<evidence type="ECO:0000259" key="3">
    <source>
        <dbReference type="PROSITE" id="PS51762"/>
    </source>
</evidence>
<keyword evidence="5" id="KW-1185">Reference proteome</keyword>
<dbReference type="CDD" id="cd08023">
    <property type="entry name" value="GH16_laminarinase_like"/>
    <property type="match status" value="1"/>
</dbReference>
<dbReference type="GO" id="GO:0004553">
    <property type="term" value="F:hydrolase activity, hydrolyzing O-glycosyl compounds"/>
    <property type="evidence" value="ECO:0007669"/>
    <property type="project" value="InterPro"/>
</dbReference>
<dbReference type="InterPro" id="IPR013320">
    <property type="entry name" value="ConA-like_dom_sf"/>
</dbReference>
<name>A0A5C5YNL8_9BACT</name>
<keyword evidence="4" id="KW-0326">Glycosidase</keyword>
<dbReference type="SUPFAM" id="SSF49899">
    <property type="entry name" value="Concanavalin A-like lectins/glucanases"/>
    <property type="match status" value="1"/>
</dbReference>
<dbReference type="InterPro" id="IPR000757">
    <property type="entry name" value="Beta-glucanase-like"/>
</dbReference>
<dbReference type="PROSITE" id="PS51762">
    <property type="entry name" value="GH16_2"/>
    <property type="match status" value="1"/>
</dbReference>
<dbReference type="PANTHER" id="PTHR10963">
    <property type="entry name" value="GLYCOSYL HYDROLASE-RELATED"/>
    <property type="match status" value="1"/>
</dbReference>
<feature type="domain" description="GH16" evidence="3">
    <location>
        <begin position="27"/>
        <end position="262"/>
    </location>
</feature>
<feature type="signal peptide" evidence="2">
    <location>
        <begin position="1"/>
        <end position="25"/>
    </location>
</feature>
<dbReference type="Gene3D" id="2.60.120.200">
    <property type="match status" value="1"/>
</dbReference>